<dbReference type="Gene3D" id="3.40.50.720">
    <property type="entry name" value="NAD(P)-binding Rossmann-like Domain"/>
    <property type="match status" value="1"/>
</dbReference>
<dbReference type="InterPro" id="IPR020843">
    <property type="entry name" value="ER"/>
</dbReference>
<evidence type="ECO:0000313" key="2">
    <source>
        <dbReference type="EMBL" id="PYI23434.1"/>
    </source>
</evidence>
<dbReference type="CDD" id="cd08276">
    <property type="entry name" value="MDR7"/>
    <property type="match status" value="1"/>
</dbReference>
<dbReference type="EMBL" id="KZ825105">
    <property type="protein sequence ID" value="PYI23434.1"/>
    <property type="molecule type" value="Genomic_DNA"/>
</dbReference>
<evidence type="ECO:0000259" key="1">
    <source>
        <dbReference type="SMART" id="SM00829"/>
    </source>
</evidence>
<dbReference type="Pfam" id="PF00107">
    <property type="entry name" value="ADH_zinc_N"/>
    <property type="match status" value="1"/>
</dbReference>
<proteinExistence type="predicted"/>
<organism evidence="2 3">
    <name type="scientific">Aspergillus violaceofuscus (strain CBS 115571)</name>
    <dbReference type="NCBI Taxonomy" id="1450538"/>
    <lineage>
        <taxon>Eukaryota</taxon>
        <taxon>Fungi</taxon>
        <taxon>Dikarya</taxon>
        <taxon>Ascomycota</taxon>
        <taxon>Pezizomycotina</taxon>
        <taxon>Eurotiomycetes</taxon>
        <taxon>Eurotiomycetidae</taxon>
        <taxon>Eurotiales</taxon>
        <taxon>Aspergillaceae</taxon>
        <taxon>Aspergillus</taxon>
    </lineage>
</organism>
<name>A0A2V5HMX4_ASPV1</name>
<dbReference type="InterPro" id="IPR052711">
    <property type="entry name" value="Zinc_ADH-like"/>
</dbReference>
<dbReference type="InterPro" id="IPR013149">
    <property type="entry name" value="ADH-like_C"/>
</dbReference>
<dbReference type="OMA" id="EAYQYLS"/>
<feature type="domain" description="Enoyl reductase (ER)" evidence="1">
    <location>
        <begin position="16"/>
        <end position="346"/>
    </location>
</feature>
<dbReference type="SMART" id="SM00829">
    <property type="entry name" value="PKS_ER"/>
    <property type="match status" value="1"/>
</dbReference>
<gene>
    <name evidence="2" type="ORF">BO99DRAFT_398969</name>
</gene>
<reference evidence="2 3" key="1">
    <citation type="submission" date="2018-02" db="EMBL/GenBank/DDBJ databases">
        <title>The genomes of Aspergillus section Nigri reveals drivers in fungal speciation.</title>
        <authorList>
            <consortium name="DOE Joint Genome Institute"/>
            <person name="Vesth T.C."/>
            <person name="Nybo J."/>
            <person name="Theobald S."/>
            <person name="Brandl J."/>
            <person name="Frisvad J.C."/>
            <person name="Nielsen K.F."/>
            <person name="Lyhne E.K."/>
            <person name="Kogle M.E."/>
            <person name="Kuo A."/>
            <person name="Riley R."/>
            <person name="Clum A."/>
            <person name="Nolan M."/>
            <person name="Lipzen A."/>
            <person name="Salamov A."/>
            <person name="Henrissat B."/>
            <person name="Wiebenga A."/>
            <person name="De vries R.P."/>
            <person name="Grigoriev I.V."/>
            <person name="Mortensen U.H."/>
            <person name="Andersen M.R."/>
            <person name="Baker S.E."/>
        </authorList>
    </citation>
    <scope>NUCLEOTIDE SEQUENCE [LARGE SCALE GENOMIC DNA]</scope>
    <source>
        <strain evidence="2 3">CBS 115571</strain>
    </source>
</reference>
<dbReference type="PANTHER" id="PTHR45033:SF2">
    <property type="entry name" value="ZINC-TYPE ALCOHOL DEHYDROGENASE-LIKE PROTEIN C1773.06C"/>
    <property type="match status" value="1"/>
</dbReference>
<dbReference type="SUPFAM" id="SSF50129">
    <property type="entry name" value="GroES-like"/>
    <property type="match status" value="1"/>
</dbReference>
<dbReference type="STRING" id="1450538.A0A2V5HMX4"/>
<dbReference type="InterPro" id="IPR013154">
    <property type="entry name" value="ADH-like_N"/>
</dbReference>
<keyword evidence="3" id="KW-1185">Reference proteome</keyword>
<dbReference type="SUPFAM" id="SSF51735">
    <property type="entry name" value="NAD(P)-binding Rossmann-fold domains"/>
    <property type="match status" value="1"/>
</dbReference>
<dbReference type="Proteomes" id="UP000249829">
    <property type="component" value="Unassembled WGS sequence"/>
</dbReference>
<dbReference type="InterPro" id="IPR011032">
    <property type="entry name" value="GroES-like_sf"/>
</dbReference>
<dbReference type="PANTHER" id="PTHR45033">
    <property type="match status" value="1"/>
</dbReference>
<sequence>MPTPINKQWIIRRCGNTFDSLERTTSPLPDVGEYDVLVKIEAVSLNYRDASIPMNMYPFPSKNDLIPCSDGAGTVLQTGRKITAFQPGDRITSLFFAAHLFGDLTAAAQKSGLGGFVDGCLQQYRVFHETSLVHAPRNLSAVESATLPCAALTAWNALYGVKPVRPGQTVLVQGTGGVSVFALQFAKAAGARIIATTSSSAKAQRLKELGADHVINYREDADWGETARKLTRHGVDHVVEVGGPNTMRQSLKCVKLEGVISVIGYVGGTSGGKDQEQPPQILDTLMGAAIVRGIQIGSKEQMLDMIQAIEANDITPVVDERVFEFDEAREAYQYLWDQRHFGKVVIKVD</sequence>
<dbReference type="GO" id="GO:0016491">
    <property type="term" value="F:oxidoreductase activity"/>
    <property type="evidence" value="ECO:0007669"/>
    <property type="project" value="InterPro"/>
</dbReference>
<dbReference type="InterPro" id="IPR036291">
    <property type="entry name" value="NAD(P)-bd_dom_sf"/>
</dbReference>
<dbReference type="Pfam" id="PF08240">
    <property type="entry name" value="ADH_N"/>
    <property type="match status" value="1"/>
</dbReference>
<dbReference type="Gene3D" id="3.90.180.10">
    <property type="entry name" value="Medium-chain alcohol dehydrogenases, catalytic domain"/>
    <property type="match status" value="1"/>
</dbReference>
<evidence type="ECO:0000313" key="3">
    <source>
        <dbReference type="Proteomes" id="UP000249829"/>
    </source>
</evidence>
<accession>A0A2V5HMX4</accession>
<protein>
    <submittedName>
        <fullName evidence="2">Zinc-binding oxidoreductase</fullName>
    </submittedName>
</protein>
<dbReference type="AlphaFoldDB" id="A0A2V5HMX4"/>